<dbReference type="PANTHER" id="PTHR30238">
    <property type="entry name" value="MEMBRANE BOUND PREDICTED REDOX MODULATOR"/>
    <property type="match status" value="1"/>
</dbReference>
<feature type="transmembrane region" description="Helical" evidence="6">
    <location>
        <begin position="66"/>
        <end position="87"/>
    </location>
</feature>
<evidence type="ECO:0000313" key="8">
    <source>
        <dbReference type="Proteomes" id="UP000310636"/>
    </source>
</evidence>
<evidence type="ECO:0000256" key="6">
    <source>
        <dbReference type="SAM" id="Phobius"/>
    </source>
</evidence>
<organism evidence="7 8">
    <name type="scientific">Cohnella fermenti</name>
    <dbReference type="NCBI Taxonomy" id="2565925"/>
    <lineage>
        <taxon>Bacteria</taxon>
        <taxon>Bacillati</taxon>
        <taxon>Bacillota</taxon>
        <taxon>Bacilli</taxon>
        <taxon>Bacillales</taxon>
        <taxon>Paenibacillaceae</taxon>
        <taxon>Cohnella</taxon>
    </lineage>
</organism>
<evidence type="ECO:0000256" key="2">
    <source>
        <dbReference type="ARBA" id="ARBA00007511"/>
    </source>
</evidence>
<name>A0A4S4C905_9BACL</name>
<gene>
    <name evidence="7" type="ORF">E6C55_00685</name>
</gene>
<reference evidence="7 8" key="1">
    <citation type="submission" date="2019-04" db="EMBL/GenBank/DDBJ databases">
        <title>Cohnella sp. nov. isolated from preserved vegetables.</title>
        <authorList>
            <person name="Lin S.-Y."/>
            <person name="Hung M.-H."/>
            <person name="Young C.-C."/>
        </authorList>
    </citation>
    <scope>NUCLEOTIDE SEQUENCE [LARGE SCALE GENOMIC DNA]</scope>
    <source>
        <strain evidence="7 8">CC-MHH1044</strain>
    </source>
</reference>
<sequence length="273" mass="30418">MDFIHNVIDNFSSFFNWDNFSQVITDPVNWGIILTLVLLEGLLSADNALVLAVMVRHLPKEQQRKALFYGIIGAYVFRFIAIGVGTYLVKITWVKVAGGVYLLWIALSNLFSLEFRMYRVGGIPLLPYIARKSDEEGEVQNKGLGFWRTVLAVEVMDIAFSIDSVLAAFGVSEQVWVLFLGGIIGVLMMRGVAQIFLKLLERIPELEKTAFVLILIIGAKMIAAAFGAHISHALFFGVLIAIFGGTIVWSLVKNRNRLPDVQGTDAETDKRLH</sequence>
<evidence type="ECO:0000256" key="3">
    <source>
        <dbReference type="ARBA" id="ARBA00022692"/>
    </source>
</evidence>
<comment type="similarity">
    <text evidence="2">Belongs to the TerC family.</text>
</comment>
<comment type="subcellular location">
    <subcellularLocation>
        <location evidence="1">Membrane</location>
        <topology evidence="1">Multi-pass membrane protein</topology>
    </subcellularLocation>
</comment>
<dbReference type="RefSeq" id="WP_136367847.1">
    <property type="nucleotide sequence ID" value="NZ_SSOB01000001.1"/>
</dbReference>
<feature type="transmembrane region" description="Helical" evidence="6">
    <location>
        <begin position="150"/>
        <end position="169"/>
    </location>
</feature>
<evidence type="ECO:0000313" key="7">
    <source>
        <dbReference type="EMBL" id="THF84532.1"/>
    </source>
</evidence>
<keyword evidence="3 6" id="KW-0812">Transmembrane</keyword>
<dbReference type="NCBIfam" id="TIGR03716">
    <property type="entry name" value="R_switched_YkoY"/>
    <property type="match status" value="1"/>
</dbReference>
<proteinExistence type="inferred from homology"/>
<dbReference type="Proteomes" id="UP000310636">
    <property type="component" value="Unassembled WGS sequence"/>
</dbReference>
<dbReference type="GO" id="GO:0016020">
    <property type="term" value="C:membrane"/>
    <property type="evidence" value="ECO:0007669"/>
    <property type="project" value="UniProtKB-SubCell"/>
</dbReference>
<dbReference type="InterPro" id="IPR022493">
    <property type="entry name" value="CHP03716_TM_YkoY"/>
</dbReference>
<keyword evidence="8" id="KW-1185">Reference proteome</keyword>
<evidence type="ECO:0000256" key="5">
    <source>
        <dbReference type="ARBA" id="ARBA00023136"/>
    </source>
</evidence>
<feature type="transmembrane region" description="Helical" evidence="6">
    <location>
        <begin position="209"/>
        <end position="228"/>
    </location>
</feature>
<feature type="transmembrane region" description="Helical" evidence="6">
    <location>
        <begin position="30"/>
        <end position="54"/>
    </location>
</feature>
<dbReference type="EMBL" id="SSOB01000001">
    <property type="protein sequence ID" value="THF84532.1"/>
    <property type="molecule type" value="Genomic_DNA"/>
</dbReference>
<dbReference type="AlphaFoldDB" id="A0A4S4C905"/>
<dbReference type="InterPro" id="IPR005496">
    <property type="entry name" value="Integral_membrane_TerC"/>
</dbReference>
<keyword evidence="4 6" id="KW-1133">Transmembrane helix</keyword>
<keyword evidence="5 6" id="KW-0472">Membrane</keyword>
<protein>
    <submittedName>
        <fullName evidence="7">DUF475 domain-containing protein</fullName>
    </submittedName>
</protein>
<evidence type="ECO:0000256" key="1">
    <source>
        <dbReference type="ARBA" id="ARBA00004141"/>
    </source>
</evidence>
<accession>A0A4S4C905</accession>
<feature type="transmembrane region" description="Helical" evidence="6">
    <location>
        <begin position="93"/>
        <end position="111"/>
    </location>
</feature>
<feature type="transmembrane region" description="Helical" evidence="6">
    <location>
        <begin position="234"/>
        <end position="252"/>
    </location>
</feature>
<comment type="caution">
    <text evidence="7">The sequence shown here is derived from an EMBL/GenBank/DDBJ whole genome shotgun (WGS) entry which is preliminary data.</text>
</comment>
<feature type="transmembrane region" description="Helical" evidence="6">
    <location>
        <begin position="175"/>
        <end position="197"/>
    </location>
</feature>
<dbReference type="OrthoDB" id="9806211at2"/>
<dbReference type="Pfam" id="PF03741">
    <property type="entry name" value="TerC"/>
    <property type="match status" value="1"/>
</dbReference>
<evidence type="ECO:0000256" key="4">
    <source>
        <dbReference type="ARBA" id="ARBA00022989"/>
    </source>
</evidence>
<dbReference type="PANTHER" id="PTHR30238:SF6">
    <property type="entry name" value="TERC-LIKE PROTEIN"/>
    <property type="match status" value="1"/>
</dbReference>